<gene>
    <name evidence="4" type="ORF">AB6724_02060</name>
</gene>
<feature type="transmembrane region" description="Helical" evidence="2">
    <location>
        <begin position="207"/>
        <end position="228"/>
    </location>
</feature>
<feature type="domain" description="SPOR" evidence="3">
    <location>
        <begin position="303"/>
        <end position="383"/>
    </location>
</feature>
<feature type="transmembrane region" description="Helical" evidence="2">
    <location>
        <begin position="121"/>
        <end position="139"/>
    </location>
</feature>
<comment type="caution">
    <text evidence="4">The sequence shown here is derived from an EMBL/GenBank/DDBJ whole genome shotgun (WGS) entry which is preliminary data.</text>
</comment>
<dbReference type="SUPFAM" id="SSF110997">
    <property type="entry name" value="Sporulation related repeat"/>
    <property type="match status" value="1"/>
</dbReference>
<feature type="transmembrane region" description="Helical" evidence="2">
    <location>
        <begin position="97"/>
        <end position="114"/>
    </location>
</feature>
<dbReference type="PANTHER" id="PTHR38687">
    <property type="entry name" value="CELL DIVISION PROTEIN DEDD-RELATED"/>
    <property type="match status" value="1"/>
</dbReference>
<dbReference type="EMBL" id="JBFYGN010000002">
    <property type="protein sequence ID" value="MEX8191617.1"/>
    <property type="molecule type" value="Genomic_DNA"/>
</dbReference>
<dbReference type="Proteomes" id="UP001561046">
    <property type="component" value="Unassembled WGS sequence"/>
</dbReference>
<feature type="transmembrane region" description="Helical" evidence="2">
    <location>
        <begin position="145"/>
        <end position="166"/>
    </location>
</feature>
<dbReference type="Pfam" id="PF10947">
    <property type="entry name" value="DUF2628"/>
    <property type="match status" value="1"/>
</dbReference>
<dbReference type="Gene3D" id="3.30.70.1070">
    <property type="entry name" value="Sporulation related repeat"/>
    <property type="match status" value="1"/>
</dbReference>
<reference evidence="4 5" key="1">
    <citation type="journal article" date="2013" name="Int. J. Syst. Evol. Microbiol.">
        <title>Comamonas guangdongensis sp. nov., isolated from subterranean forest sediment, and emended description of the genus Comamonas.</title>
        <authorList>
            <person name="Zhang J."/>
            <person name="Wang Y."/>
            <person name="Zhou S."/>
            <person name="Wu C."/>
            <person name="He J."/>
            <person name="Li F."/>
        </authorList>
    </citation>
    <scope>NUCLEOTIDE SEQUENCE [LARGE SCALE GENOMIC DNA]</scope>
    <source>
        <strain evidence="4 5">CCTCC AB2011133</strain>
    </source>
</reference>
<feature type="compositionally biased region" description="Polar residues" evidence="1">
    <location>
        <begin position="1"/>
        <end position="10"/>
    </location>
</feature>
<dbReference type="RefSeq" id="WP_369336836.1">
    <property type="nucleotide sequence ID" value="NZ_JBFYGN010000002.1"/>
</dbReference>
<evidence type="ECO:0000256" key="2">
    <source>
        <dbReference type="SAM" id="Phobius"/>
    </source>
</evidence>
<name>A0ABV3ZPT2_9BURK</name>
<dbReference type="InterPro" id="IPR024399">
    <property type="entry name" value="DUF2628"/>
</dbReference>
<keyword evidence="5" id="KW-1185">Reference proteome</keyword>
<keyword evidence="2" id="KW-0472">Membrane</keyword>
<dbReference type="InterPro" id="IPR007730">
    <property type="entry name" value="SPOR-like_dom"/>
</dbReference>
<accession>A0ABV3ZPT2</accession>
<dbReference type="PANTHER" id="PTHR38687:SF1">
    <property type="entry name" value="CELL DIVISION PROTEIN DEDD"/>
    <property type="match status" value="1"/>
</dbReference>
<evidence type="ECO:0000256" key="1">
    <source>
        <dbReference type="SAM" id="MobiDB-lite"/>
    </source>
</evidence>
<feature type="region of interest" description="Disordered" evidence="1">
    <location>
        <begin position="234"/>
        <end position="301"/>
    </location>
</feature>
<proteinExistence type="predicted"/>
<feature type="region of interest" description="Disordered" evidence="1">
    <location>
        <begin position="1"/>
        <end position="32"/>
    </location>
</feature>
<dbReference type="PROSITE" id="PS51724">
    <property type="entry name" value="SPOR"/>
    <property type="match status" value="1"/>
</dbReference>
<feature type="compositionally biased region" description="Low complexity" evidence="1">
    <location>
        <begin position="234"/>
        <end position="285"/>
    </location>
</feature>
<keyword evidence="2" id="KW-0812">Transmembrane</keyword>
<evidence type="ECO:0000313" key="5">
    <source>
        <dbReference type="Proteomes" id="UP001561046"/>
    </source>
</evidence>
<dbReference type="InterPro" id="IPR036680">
    <property type="entry name" value="SPOR-like_sf"/>
</dbReference>
<dbReference type="InterPro" id="IPR052521">
    <property type="entry name" value="Cell_div_SPOR-domain"/>
</dbReference>
<feature type="region of interest" description="Disordered" evidence="1">
    <location>
        <begin position="337"/>
        <end position="361"/>
    </location>
</feature>
<organism evidence="4 5">
    <name type="scientific">Comamonas guangdongensis</name>
    <dbReference type="NCBI Taxonomy" id="510515"/>
    <lineage>
        <taxon>Bacteria</taxon>
        <taxon>Pseudomonadati</taxon>
        <taxon>Pseudomonadota</taxon>
        <taxon>Betaproteobacteria</taxon>
        <taxon>Burkholderiales</taxon>
        <taxon>Comamonadaceae</taxon>
        <taxon>Comamonas</taxon>
    </lineage>
</organism>
<evidence type="ECO:0000313" key="4">
    <source>
        <dbReference type="EMBL" id="MEX8191617.1"/>
    </source>
</evidence>
<sequence length="388" mass="40242">MPAASDTLTPASAAASEQRQEPVLHPAATSPSPLPASIAGAFAAAAYSLQQELQNDAPAEEEDGGLLPQLYASRIGPRSRGYYLAQFKRFDALDRSLPSWNMAAAFFTLAWCCWRGLWREAAKYLAAAAALALVWWFGLRPALPEAFALGLGAALWLVTLAVPGLLGNSWYWRKTRAQTLKAIAAAPNMAQAHAALQAQALPTQNKIATLLVLALPLAAAVGAGLALLPARDAAPQPAPRAMPAAPATPAPRLAAAAAPATTPAAAPAAEPEPAPQASAPAEPAASEPPPAAPEARPAAPRSELEPGKFYLNVGVFADPANAGRALAQLEKSGLPALTQTLPSNKGEATRVRSGPFDSRKRAEKAARKLQALDLEASIFQAAELASKK</sequence>
<protein>
    <submittedName>
        <fullName evidence="4">SPOR domain-containing protein</fullName>
    </submittedName>
</protein>
<keyword evidence="2" id="KW-1133">Transmembrane helix</keyword>
<evidence type="ECO:0000259" key="3">
    <source>
        <dbReference type="PROSITE" id="PS51724"/>
    </source>
</evidence>
<dbReference type="Pfam" id="PF05036">
    <property type="entry name" value="SPOR"/>
    <property type="match status" value="1"/>
</dbReference>